<keyword evidence="2 5" id="KW-0812">Transmembrane</keyword>
<comment type="subcellular location">
    <subcellularLocation>
        <location evidence="1">Membrane</location>
        <topology evidence="1">Multi-pass membrane protein</topology>
    </subcellularLocation>
</comment>
<dbReference type="InterPro" id="IPR044878">
    <property type="entry name" value="UbiA_sf"/>
</dbReference>
<gene>
    <name evidence="6" type="ORF">UFOPK3837_01013</name>
</gene>
<feature type="transmembrane region" description="Helical" evidence="5">
    <location>
        <begin position="83"/>
        <end position="100"/>
    </location>
</feature>
<feature type="transmembrane region" description="Helical" evidence="5">
    <location>
        <begin position="224"/>
        <end position="242"/>
    </location>
</feature>
<name>A0A6J7L092_9ZZZZ</name>
<dbReference type="GO" id="GO:0016765">
    <property type="term" value="F:transferase activity, transferring alkyl or aryl (other than methyl) groups"/>
    <property type="evidence" value="ECO:0007669"/>
    <property type="project" value="InterPro"/>
</dbReference>
<feature type="transmembrane region" description="Helical" evidence="5">
    <location>
        <begin position="263"/>
        <end position="282"/>
    </location>
</feature>
<feature type="transmembrane region" description="Helical" evidence="5">
    <location>
        <begin position="159"/>
        <end position="175"/>
    </location>
</feature>
<feature type="transmembrane region" description="Helical" evidence="5">
    <location>
        <begin position="195"/>
        <end position="218"/>
    </location>
</feature>
<accession>A0A6J7L092</accession>
<organism evidence="6">
    <name type="scientific">freshwater metagenome</name>
    <dbReference type="NCBI Taxonomy" id="449393"/>
    <lineage>
        <taxon>unclassified sequences</taxon>
        <taxon>metagenomes</taxon>
        <taxon>ecological metagenomes</taxon>
    </lineage>
</organism>
<dbReference type="InterPro" id="IPR000537">
    <property type="entry name" value="UbiA_prenyltransferase"/>
</dbReference>
<evidence type="ECO:0000256" key="3">
    <source>
        <dbReference type="ARBA" id="ARBA00022989"/>
    </source>
</evidence>
<proteinExistence type="predicted"/>
<dbReference type="CDD" id="cd13963">
    <property type="entry name" value="PT_UbiA_2"/>
    <property type="match status" value="1"/>
</dbReference>
<dbReference type="Gene3D" id="1.10.357.140">
    <property type="entry name" value="UbiA prenyltransferase"/>
    <property type="match status" value="1"/>
</dbReference>
<dbReference type="Pfam" id="PF01040">
    <property type="entry name" value="UbiA"/>
    <property type="match status" value="1"/>
</dbReference>
<evidence type="ECO:0000256" key="2">
    <source>
        <dbReference type="ARBA" id="ARBA00022692"/>
    </source>
</evidence>
<evidence type="ECO:0000256" key="1">
    <source>
        <dbReference type="ARBA" id="ARBA00004141"/>
    </source>
</evidence>
<feature type="transmembrane region" description="Helical" evidence="5">
    <location>
        <begin position="44"/>
        <end position="63"/>
    </location>
</feature>
<protein>
    <submittedName>
        <fullName evidence="6">Unannotated protein</fullName>
    </submittedName>
</protein>
<evidence type="ECO:0000256" key="5">
    <source>
        <dbReference type="SAM" id="Phobius"/>
    </source>
</evidence>
<dbReference type="EMBL" id="CAFBNO010000062">
    <property type="protein sequence ID" value="CAB4960172.1"/>
    <property type="molecule type" value="Genomic_DNA"/>
</dbReference>
<reference evidence="6" key="1">
    <citation type="submission" date="2020-05" db="EMBL/GenBank/DDBJ databases">
        <authorList>
            <person name="Chiriac C."/>
            <person name="Salcher M."/>
            <person name="Ghai R."/>
            <person name="Kavagutti S V."/>
        </authorList>
    </citation>
    <scope>NUCLEOTIDE SEQUENCE</scope>
</reference>
<feature type="transmembrane region" description="Helical" evidence="5">
    <location>
        <begin position="133"/>
        <end position="153"/>
    </location>
</feature>
<dbReference type="AlphaFoldDB" id="A0A6J7L092"/>
<keyword evidence="3 5" id="KW-1133">Transmembrane helix</keyword>
<evidence type="ECO:0000256" key="4">
    <source>
        <dbReference type="ARBA" id="ARBA00023136"/>
    </source>
</evidence>
<evidence type="ECO:0000313" key="6">
    <source>
        <dbReference type="EMBL" id="CAB4960172.1"/>
    </source>
</evidence>
<dbReference type="GO" id="GO:0016020">
    <property type="term" value="C:membrane"/>
    <property type="evidence" value="ECO:0007669"/>
    <property type="project" value="UniProtKB-SubCell"/>
</dbReference>
<keyword evidence="4 5" id="KW-0472">Membrane</keyword>
<sequence length="283" mass="31127">MAAWHVFRLLRPKQWVKNLFVFAPLLFAADFAQLEPVVSSLLTFAYFCLAASCVYILNDLSDIESDRSHPVKSRSRPLASGHLSVRQASWALGVGLIGLLTGIFVIHWVMIPIGGYIAINVVYSLVARKIPVLDIFTIAFGFVLRVVAGALAISEPLSTWMFVTTFCLALYLAAIKRRHELKNLGSKSRSSLENYTVAIVERFAEIAGTAALVCYAVFAATVKAALVYTIPIVAFGLFRYWFVAEKLKSDESPTEAMLRDWQLIAAVVLWVGVCGGVLLLAGH</sequence>